<dbReference type="EMBL" id="VSWD01000013">
    <property type="protein sequence ID" value="KAK3084075.1"/>
    <property type="molecule type" value="Genomic_DNA"/>
</dbReference>
<name>A0AA88XMW3_PINIB</name>
<dbReference type="InterPro" id="IPR004244">
    <property type="entry name" value="Transposase_22"/>
</dbReference>
<feature type="region of interest" description="Disordered" evidence="2">
    <location>
        <begin position="1"/>
        <end position="31"/>
    </location>
</feature>
<dbReference type="AlphaFoldDB" id="A0AA88XMW3"/>
<evidence type="ECO:0000256" key="2">
    <source>
        <dbReference type="SAM" id="MobiDB-lite"/>
    </source>
</evidence>
<feature type="compositionally biased region" description="Basic and acidic residues" evidence="2">
    <location>
        <begin position="363"/>
        <end position="375"/>
    </location>
</feature>
<proteinExistence type="predicted"/>
<evidence type="ECO:0000313" key="3">
    <source>
        <dbReference type="EMBL" id="KAK3084075.1"/>
    </source>
</evidence>
<dbReference type="Gene3D" id="1.10.287.950">
    <property type="entry name" value="Methyl-accepting chemotaxis protein"/>
    <property type="match status" value="1"/>
</dbReference>
<dbReference type="PANTHER" id="PTHR11505">
    <property type="entry name" value="L1 TRANSPOSABLE ELEMENT-RELATED"/>
    <property type="match status" value="1"/>
</dbReference>
<organism evidence="3 4">
    <name type="scientific">Pinctada imbricata</name>
    <name type="common">Atlantic pearl-oyster</name>
    <name type="synonym">Pinctada martensii</name>
    <dbReference type="NCBI Taxonomy" id="66713"/>
    <lineage>
        <taxon>Eukaryota</taxon>
        <taxon>Metazoa</taxon>
        <taxon>Spiralia</taxon>
        <taxon>Lophotrochozoa</taxon>
        <taxon>Mollusca</taxon>
        <taxon>Bivalvia</taxon>
        <taxon>Autobranchia</taxon>
        <taxon>Pteriomorphia</taxon>
        <taxon>Pterioida</taxon>
        <taxon>Pterioidea</taxon>
        <taxon>Pteriidae</taxon>
        <taxon>Pinctada</taxon>
    </lineage>
</organism>
<keyword evidence="1" id="KW-0175">Coiled coil</keyword>
<evidence type="ECO:0000313" key="4">
    <source>
        <dbReference type="Proteomes" id="UP001186944"/>
    </source>
</evidence>
<feature type="region of interest" description="Disordered" evidence="2">
    <location>
        <begin position="363"/>
        <end position="383"/>
    </location>
</feature>
<dbReference type="Gene3D" id="3.30.70.1820">
    <property type="entry name" value="L1 transposable element, RRM domain"/>
    <property type="match status" value="1"/>
</dbReference>
<accession>A0AA88XMW3</accession>
<sequence>MSPKKGSKGGNKRRNKRKKQSKNTSGESLNKILLSDTLTDNTYTIPRLTSVPPQAFNMDFAHSTPHTPNQYVQQGQFSPYQTGVNQGQVPGYVSPIPIPSQPVSMQSIQNAPSDLHGLISNLSRKMDTMCAKLNKLDLIEERLLKMEQTMVSVTGDLKGVQTKIKEMDEGLSMINKICEENKSEVGKMKKTVKEISDSSQEVKNESKASKEHIEFLESELAELKERHLDLQTRSMRENLIFDGIPEVPDEDAEETVKRFIADELDLTDEYKFDRVHRLGRHTPGKHRQIIAKFSSFKDKEAVRKAAPRLKGKPYGLNEQFPKEIVERRKTLIPHLRAAKQQNKKAVLKVDKLFIDNRPFRPDASRERRFDRRAPDRGNATNNR</sequence>
<evidence type="ECO:0000256" key="1">
    <source>
        <dbReference type="SAM" id="Coils"/>
    </source>
</evidence>
<reference evidence="3" key="1">
    <citation type="submission" date="2019-08" db="EMBL/GenBank/DDBJ databases">
        <title>The improved chromosome-level genome for the pearl oyster Pinctada fucata martensii using PacBio sequencing and Hi-C.</title>
        <authorList>
            <person name="Zheng Z."/>
        </authorList>
    </citation>
    <scope>NUCLEOTIDE SEQUENCE</scope>
    <source>
        <strain evidence="3">ZZ-2019</strain>
        <tissue evidence="3">Adductor muscle</tissue>
    </source>
</reference>
<comment type="caution">
    <text evidence="3">The sequence shown here is derived from an EMBL/GenBank/DDBJ whole genome shotgun (WGS) entry which is preliminary data.</text>
</comment>
<feature type="coiled-coil region" evidence="1">
    <location>
        <begin position="199"/>
        <end position="233"/>
    </location>
</feature>
<gene>
    <name evidence="3" type="ORF">FSP39_007753</name>
</gene>
<protein>
    <submittedName>
        <fullName evidence="3">Uncharacterized protein</fullName>
    </submittedName>
</protein>
<keyword evidence="4" id="KW-1185">Reference proteome</keyword>
<dbReference type="Proteomes" id="UP001186944">
    <property type="component" value="Unassembled WGS sequence"/>
</dbReference>
<feature type="compositionally biased region" description="Basic residues" evidence="2">
    <location>
        <begin position="1"/>
        <end position="21"/>
    </location>
</feature>